<keyword evidence="3" id="KW-1185">Reference proteome</keyword>
<sequence>MKNSLTSLIMDKTTYVPPYMRTRQETVEKQVPKDQPQREYRGFQQRTYQDRQQSTERSYSRSYGRPTENQNGRSNERSYGRPYERSYGRPTERSTEIPTERPTERSTERPTESGRLNERSYSAITRKMPVHESRERRTLESVVTSTQNKNLDDIDKPPAKKQKFKYVQNMYSQTLTREGLQNVKMHVNDFNKFCALYKKMSKLYDTLIASETNINKLIVTLQKQCNVSFVTSNKDTVQKIYESKFLKEFIGLADQISEFKSSHNTLNSLHKECHELGTKIESPVSLFFRYTELGHVIVPPQNYGWNIYVERESYKLHSPNNDFVEVYSKYDHSRRIDKFNKLTKTIETFNSKKRPIFDEVIKSLGTINEFEKSKLEYQKSLEKKITRGGDVTFDVNEDEDDDIEYDDEYDEYYDQ</sequence>
<feature type="compositionally biased region" description="Basic and acidic residues" evidence="1">
    <location>
        <begin position="129"/>
        <end position="139"/>
    </location>
</feature>
<evidence type="ECO:0000313" key="2">
    <source>
        <dbReference type="EMBL" id="QKF94404.1"/>
    </source>
</evidence>
<gene>
    <name evidence="2" type="ORF">Fadolivirus_1_946</name>
</gene>
<feature type="compositionally biased region" description="Basic and acidic residues" evidence="1">
    <location>
        <begin position="74"/>
        <end position="118"/>
    </location>
</feature>
<evidence type="ECO:0000256" key="1">
    <source>
        <dbReference type="SAM" id="MobiDB-lite"/>
    </source>
</evidence>
<feature type="region of interest" description="Disordered" evidence="1">
    <location>
        <begin position="20"/>
        <end position="157"/>
    </location>
</feature>
<name>A0A7D3QVM0_9VIRU</name>
<feature type="region of interest" description="Disordered" evidence="1">
    <location>
        <begin position="395"/>
        <end position="415"/>
    </location>
</feature>
<dbReference type="Proteomes" id="UP001162001">
    <property type="component" value="Segment"/>
</dbReference>
<dbReference type="EMBL" id="MT418680">
    <property type="protein sequence ID" value="QKF94404.1"/>
    <property type="molecule type" value="Genomic_DNA"/>
</dbReference>
<accession>A0A7D3QVM0</accession>
<proteinExistence type="predicted"/>
<evidence type="ECO:0000313" key="3">
    <source>
        <dbReference type="Proteomes" id="UP001162001"/>
    </source>
</evidence>
<feature type="compositionally biased region" description="Basic and acidic residues" evidence="1">
    <location>
        <begin position="22"/>
        <end position="41"/>
    </location>
</feature>
<protein>
    <submittedName>
        <fullName evidence="2">Uncharacterized protein</fullName>
    </submittedName>
</protein>
<feature type="compositionally biased region" description="Polar residues" evidence="1">
    <location>
        <begin position="44"/>
        <end position="73"/>
    </location>
</feature>
<reference evidence="2 3" key="1">
    <citation type="submission" date="2020-04" db="EMBL/GenBank/DDBJ databases">
        <title>Advantages and limits of metagenomic assembly and binning of a giant virus.</title>
        <authorList>
            <person name="Schulz F."/>
            <person name="Andreani J."/>
            <person name="Francis R."/>
            <person name="Boudjemaa H."/>
            <person name="Bou Khalil J.Y."/>
            <person name="Lee J."/>
            <person name="La Scola B."/>
            <person name="Woyke T."/>
        </authorList>
    </citation>
    <scope>NUCLEOTIDE SEQUENCE [LARGE SCALE GENOMIC DNA]</scope>
    <source>
        <strain evidence="2 3">FV1/VV64</strain>
    </source>
</reference>
<organism evidence="2 3">
    <name type="scientific">Fadolivirus FV1/VV64</name>
    <dbReference type="NCBI Taxonomy" id="3070911"/>
    <lineage>
        <taxon>Viruses</taxon>
        <taxon>Varidnaviria</taxon>
        <taxon>Bamfordvirae</taxon>
        <taxon>Nucleocytoviricota</taxon>
        <taxon>Megaviricetes</taxon>
        <taxon>Imitervirales</taxon>
        <taxon>Mimiviridae</taxon>
        <taxon>Klosneuvirinae</taxon>
        <taxon>Fadolivirus</taxon>
        <taxon>Fadolivirus algeromassiliense</taxon>
    </lineage>
</organism>